<dbReference type="Gene3D" id="1.20.1270.240">
    <property type="match status" value="1"/>
</dbReference>
<comment type="caution">
    <text evidence="2">The sequence shown here is derived from an EMBL/GenBank/DDBJ whole genome shotgun (WGS) entry which is preliminary data.</text>
</comment>
<evidence type="ECO:0000313" key="2">
    <source>
        <dbReference type="EMBL" id="PTL55809.1"/>
    </source>
</evidence>
<reference evidence="2 3" key="1">
    <citation type="submission" date="2018-03" db="EMBL/GenBank/DDBJ databases">
        <title>Aquarubrobacter algicola gen. nov., sp. nov., a novel actinobacterium isolated from shallow eutrophic lake during the end of cyanobacterial harmful algal blooms.</title>
        <authorList>
            <person name="Chun S.J."/>
        </authorList>
    </citation>
    <scope>NUCLEOTIDE SEQUENCE [LARGE SCALE GENOMIC DNA]</scope>
    <source>
        <strain evidence="2 3">Seoho-28</strain>
    </source>
</reference>
<sequence length="253" mass="26595">MVVDGHPVFVKTAPDTSAEASSAFPGEAAGLLWLAEPGALPVPAVLAVTERFLALQWVEPGPSRGAATEEELGRGLAAVHAAGAPAYGGAHVLRLGPLALADGPAESWAACFAQQRLEPLIGRALDLGRVDPAGAAALVRVCERMDTLAGPPEPPARVHGDLWSGNVHVDRDGRPWLVDPAAHGGHREVDLAMLRLFGGMSERCFSAYEEVAPLADGHRERVTLWQLFPLLVHAVLFGGGYGARATEIARRLA</sequence>
<dbReference type="Proteomes" id="UP000240739">
    <property type="component" value="Unassembled WGS sequence"/>
</dbReference>
<name>A0A2T4UE72_9ACTN</name>
<dbReference type="GO" id="GO:0016301">
    <property type="term" value="F:kinase activity"/>
    <property type="evidence" value="ECO:0007669"/>
    <property type="project" value="UniProtKB-UniRule"/>
</dbReference>
<dbReference type="Gene3D" id="3.30.200.20">
    <property type="entry name" value="Phosphorylase Kinase, domain 1"/>
    <property type="match status" value="1"/>
</dbReference>
<dbReference type="Pfam" id="PF03881">
    <property type="entry name" value="Fructosamin_kin"/>
    <property type="match status" value="1"/>
</dbReference>
<evidence type="ECO:0000313" key="3">
    <source>
        <dbReference type="Proteomes" id="UP000240739"/>
    </source>
</evidence>
<gene>
    <name evidence="2" type="ORF">C7Y72_18650</name>
</gene>
<dbReference type="PIRSF" id="PIRSF006221">
    <property type="entry name" value="Ketosamine-3-kinase"/>
    <property type="match status" value="1"/>
</dbReference>
<dbReference type="InterPro" id="IPR011009">
    <property type="entry name" value="Kinase-like_dom_sf"/>
</dbReference>
<dbReference type="AlphaFoldDB" id="A0A2T4UE72"/>
<dbReference type="EMBL" id="PYYB01000003">
    <property type="protein sequence ID" value="PTL55809.1"/>
    <property type="molecule type" value="Genomic_DNA"/>
</dbReference>
<dbReference type="Gene3D" id="1.10.510.10">
    <property type="entry name" value="Transferase(Phosphotransferase) domain 1"/>
    <property type="match status" value="1"/>
</dbReference>
<dbReference type="SUPFAM" id="SSF56112">
    <property type="entry name" value="Protein kinase-like (PK-like)"/>
    <property type="match status" value="1"/>
</dbReference>
<accession>A0A2T4UE72</accession>
<keyword evidence="1 2" id="KW-0418">Kinase</keyword>
<dbReference type="PANTHER" id="PTHR12149:SF8">
    <property type="entry name" value="PROTEIN-RIBULOSAMINE 3-KINASE"/>
    <property type="match status" value="1"/>
</dbReference>
<keyword evidence="1" id="KW-0808">Transferase</keyword>
<dbReference type="InterPro" id="IPR016477">
    <property type="entry name" value="Fructo-/Ketosamine-3-kinase"/>
</dbReference>
<dbReference type="PANTHER" id="PTHR12149">
    <property type="entry name" value="FRUCTOSAMINE 3 KINASE-RELATED PROTEIN"/>
    <property type="match status" value="1"/>
</dbReference>
<protein>
    <submittedName>
        <fullName evidence="2">Fructosamine kinase</fullName>
    </submittedName>
</protein>
<evidence type="ECO:0000256" key="1">
    <source>
        <dbReference type="PIRNR" id="PIRNR006221"/>
    </source>
</evidence>
<proteinExistence type="inferred from homology"/>
<dbReference type="OrthoDB" id="5291879at2"/>
<keyword evidence="3" id="KW-1185">Reference proteome</keyword>
<organism evidence="2 3">
    <name type="scientific">Paraconexibacter algicola</name>
    <dbReference type="NCBI Taxonomy" id="2133960"/>
    <lineage>
        <taxon>Bacteria</taxon>
        <taxon>Bacillati</taxon>
        <taxon>Actinomycetota</taxon>
        <taxon>Thermoleophilia</taxon>
        <taxon>Solirubrobacterales</taxon>
        <taxon>Paraconexibacteraceae</taxon>
        <taxon>Paraconexibacter</taxon>
    </lineage>
</organism>
<comment type="similarity">
    <text evidence="1">Belongs to the fructosamine kinase family.</text>
</comment>